<keyword evidence="4 10" id="KW-0436">Ligase</keyword>
<dbReference type="HAMAP" id="MF_01161">
    <property type="entry name" value="tRNA_Ile_lys_synt"/>
    <property type="match status" value="1"/>
</dbReference>
<evidence type="ECO:0000256" key="8">
    <source>
        <dbReference type="ARBA" id="ARBA00048539"/>
    </source>
</evidence>
<dbReference type="PANTHER" id="PTHR43033:SF1">
    <property type="entry name" value="TRNA(ILE)-LYSIDINE SYNTHASE-RELATED"/>
    <property type="match status" value="1"/>
</dbReference>
<dbReference type="EC" id="6.3.4.19" evidence="2"/>
<keyword evidence="3" id="KW-0963">Cytoplasm</keyword>
<dbReference type="NCBIfam" id="TIGR02433">
    <property type="entry name" value="lysidine_TilS_C"/>
    <property type="match status" value="1"/>
</dbReference>
<evidence type="ECO:0000256" key="3">
    <source>
        <dbReference type="ARBA" id="ARBA00022490"/>
    </source>
</evidence>
<evidence type="ECO:0000256" key="6">
    <source>
        <dbReference type="ARBA" id="ARBA00022741"/>
    </source>
</evidence>
<evidence type="ECO:0000313" key="10">
    <source>
        <dbReference type="EMBL" id="VAW40171.1"/>
    </source>
</evidence>
<dbReference type="GO" id="GO:0005524">
    <property type="term" value="F:ATP binding"/>
    <property type="evidence" value="ECO:0007669"/>
    <property type="project" value="UniProtKB-KW"/>
</dbReference>
<dbReference type="InterPro" id="IPR012795">
    <property type="entry name" value="tRNA_Ile_lys_synt_N"/>
</dbReference>
<dbReference type="SUPFAM" id="SSF82829">
    <property type="entry name" value="MesJ substrate recognition domain-like"/>
    <property type="match status" value="1"/>
</dbReference>
<protein>
    <recommendedName>
        <fullName evidence="2">tRNA(Ile)-lysidine synthetase</fullName>
        <ecNumber evidence="2">6.3.4.19</ecNumber>
    </recommendedName>
</protein>
<dbReference type="GO" id="GO:0032267">
    <property type="term" value="F:tRNA(Ile)-lysidine synthase activity"/>
    <property type="evidence" value="ECO:0007669"/>
    <property type="project" value="UniProtKB-EC"/>
</dbReference>
<dbReference type="InterPro" id="IPR014729">
    <property type="entry name" value="Rossmann-like_a/b/a_fold"/>
</dbReference>
<dbReference type="Pfam" id="PF09179">
    <property type="entry name" value="TilS"/>
    <property type="match status" value="1"/>
</dbReference>
<dbReference type="SMART" id="SM00977">
    <property type="entry name" value="TilS_C"/>
    <property type="match status" value="1"/>
</dbReference>
<dbReference type="InterPro" id="IPR012094">
    <property type="entry name" value="tRNA_Ile_lys_synt"/>
</dbReference>
<dbReference type="Pfam" id="PF01171">
    <property type="entry name" value="ATP_bind_3"/>
    <property type="match status" value="1"/>
</dbReference>
<dbReference type="CDD" id="cd01992">
    <property type="entry name" value="TilS_N"/>
    <property type="match status" value="1"/>
</dbReference>
<accession>A0A3B0VBA3</accession>
<dbReference type="InterPro" id="IPR012796">
    <property type="entry name" value="Lysidine-tRNA-synth_C"/>
</dbReference>
<dbReference type="GO" id="GO:0005737">
    <property type="term" value="C:cytoplasm"/>
    <property type="evidence" value="ECO:0007669"/>
    <property type="project" value="UniProtKB-SubCell"/>
</dbReference>
<dbReference type="GO" id="GO:0008033">
    <property type="term" value="P:tRNA processing"/>
    <property type="evidence" value="ECO:0007669"/>
    <property type="project" value="UniProtKB-KW"/>
</dbReference>
<dbReference type="EMBL" id="UOEW01000259">
    <property type="protein sequence ID" value="VAW40171.1"/>
    <property type="molecule type" value="Genomic_DNA"/>
</dbReference>
<dbReference type="PANTHER" id="PTHR43033">
    <property type="entry name" value="TRNA(ILE)-LYSIDINE SYNTHASE-RELATED"/>
    <property type="match status" value="1"/>
</dbReference>
<keyword evidence="7" id="KW-0067">ATP-binding</keyword>
<evidence type="ECO:0000256" key="4">
    <source>
        <dbReference type="ARBA" id="ARBA00022598"/>
    </source>
</evidence>
<evidence type="ECO:0000256" key="2">
    <source>
        <dbReference type="ARBA" id="ARBA00013267"/>
    </source>
</evidence>
<comment type="catalytic activity">
    <reaction evidence="8">
        <text>cytidine(34) in tRNA(Ile2) + L-lysine + ATP = lysidine(34) in tRNA(Ile2) + AMP + diphosphate + H(+)</text>
        <dbReference type="Rhea" id="RHEA:43744"/>
        <dbReference type="Rhea" id="RHEA-COMP:10625"/>
        <dbReference type="Rhea" id="RHEA-COMP:10670"/>
        <dbReference type="ChEBI" id="CHEBI:15378"/>
        <dbReference type="ChEBI" id="CHEBI:30616"/>
        <dbReference type="ChEBI" id="CHEBI:32551"/>
        <dbReference type="ChEBI" id="CHEBI:33019"/>
        <dbReference type="ChEBI" id="CHEBI:82748"/>
        <dbReference type="ChEBI" id="CHEBI:83665"/>
        <dbReference type="ChEBI" id="CHEBI:456215"/>
        <dbReference type="EC" id="6.3.4.19"/>
    </reaction>
</comment>
<reference evidence="10" key="1">
    <citation type="submission" date="2018-06" db="EMBL/GenBank/DDBJ databases">
        <authorList>
            <person name="Zhirakovskaya E."/>
        </authorList>
    </citation>
    <scope>NUCLEOTIDE SEQUENCE</scope>
</reference>
<dbReference type="SUPFAM" id="SSF52402">
    <property type="entry name" value="Adenine nucleotide alpha hydrolases-like"/>
    <property type="match status" value="1"/>
</dbReference>
<dbReference type="InterPro" id="IPR011063">
    <property type="entry name" value="TilS/TtcA_N"/>
</dbReference>
<name>A0A3B0VBA3_9ZZZZ</name>
<evidence type="ECO:0000259" key="9">
    <source>
        <dbReference type="SMART" id="SM00977"/>
    </source>
</evidence>
<dbReference type="Pfam" id="PF11734">
    <property type="entry name" value="TilS_C"/>
    <property type="match status" value="1"/>
</dbReference>
<evidence type="ECO:0000256" key="1">
    <source>
        <dbReference type="ARBA" id="ARBA00004496"/>
    </source>
</evidence>
<dbReference type="Gene3D" id="1.20.59.20">
    <property type="match status" value="1"/>
</dbReference>
<dbReference type="AlphaFoldDB" id="A0A3B0VBA3"/>
<evidence type="ECO:0000256" key="5">
    <source>
        <dbReference type="ARBA" id="ARBA00022694"/>
    </source>
</evidence>
<dbReference type="NCBIfam" id="TIGR02432">
    <property type="entry name" value="lysidine_TilS_N"/>
    <property type="match status" value="1"/>
</dbReference>
<evidence type="ECO:0000256" key="7">
    <source>
        <dbReference type="ARBA" id="ARBA00022840"/>
    </source>
</evidence>
<gene>
    <name evidence="10" type="ORF">MNBD_GAMMA01-2131</name>
</gene>
<comment type="subcellular location">
    <subcellularLocation>
        <location evidence="1">Cytoplasm</location>
    </subcellularLocation>
</comment>
<keyword evidence="5" id="KW-0819">tRNA processing</keyword>
<keyword evidence="6" id="KW-0547">Nucleotide-binding</keyword>
<dbReference type="SUPFAM" id="SSF56037">
    <property type="entry name" value="PheT/TilS domain"/>
    <property type="match status" value="1"/>
</dbReference>
<organism evidence="10">
    <name type="scientific">hydrothermal vent metagenome</name>
    <dbReference type="NCBI Taxonomy" id="652676"/>
    <lineage>
        <taxon>unclassified sequences</taxon>
        <taxon>metagenomes</taxon>
        <taxon>ecological metagenomes</taxon>
    </lineage>
</organism>
<dbReference type="InterPro" id="IPR015262">
    <property type="entry name" value="tRNA_Ile_lys_synt_subst-bd"/>
</dbReference>
<feature type="domain" description="Lysidine-tRNA(Ile) synthetase C-terminal" evidence="9">
    <location>
        <begin position="340"/>
        <end position="408"/>
    </location>
</feature>
<dbReference type="Gene3D" id="3.40.50.620">
    <property type="entry name" value="HUPs"/>
    <property type="match status" value="1"/>
</dbReference>
<proteinExistence type="inferred from homology"/>
<sequence>MVSTKTLQVNRLLASLPKCNGYLIAYSGGADSSALLHLFADTANVRAIHINHHLQADASDWQQHCQKTCNDLDIPLIIEQAQLADSSENAARIARYALFNQHLNSNEILLTAHHAQDQSETILLKLLRGTGIKGLCGIAKLQKFAQGYLARPLLGFSPQILKKYLLENKLNWIEDSSNQDSSYKRNYIRNEILPGLLKSFPDGVDNISRSGNNIRQSYQLLQHLLNFDDRYLCIDTLLSVPDKLRTTLFYHWLSSKNLPLPDQKALSQICNDFIHAKKDKNPHFANKYYQLSRWQHAIYCIKPYQQIGVNHSFQWNTSLAFVLPNKSGVLSYVGTQNLNFIIKFNQTGQKLKPANSQCTRPVKKLFQQHKVPPWQRHNTPFIYHNNTLVSLGYSWSHMDKYLTNIVFKPQNILIRGEATSD</sequence>